<dbReference type="Proteomes" id="UP000030669">
    <property type="component" value="Unassembled WGS sequence"/>
</dbReference>
<dbReference type="EMBL" id="KB469308">
    <property type="protein sequence ID" value="EPQ52184.1"/>
    <property type="molecule type" value="Genomic_DNA"/>
</dbReference>
<name>S7RHV9_GLOTA</name>
<evidence type="ECO:0000313" key="1">
    <source>
        <dbReference type="EMBL" id="EPQ52184.1"/>
    </source>
</evidence>
<dbReference type="GeneID" id="19300379"/>
<dbReference type="KEGG" id="gtr:GLOTRDRAFT_117639"/>
<evidence type="ECO:0000313" key="2">
    <source>
        <dbReference type="Proteomes" id="UP000030669"/>
    </source>
</evidence>
<dbReference type="HOGENOM" id="CLU_2291996_0_0_1"/>
<accession>S7RHV9</accession>
<dbReference type="RefSeq" id="XP_007869366.1">
    <property type="nucleotide sequence ID" value="XM_007871175.1"/>
</dbReference>
<sequence>MGPRKLDMSLVCTVCAYAASPAPVCSSLRNTSSHPTSNSARKDANSPHYTLYTRWYSAAGSNGAPGFPERPGGAHIQTHPLYAAGLPRIRCPDTSVACVFM</sequence>
<proteinExistence type="predicted"/>
<organism evidence="1 2">
    <name type="scientific">Gloeophyllum trabeum (strain ATCC 11539 / FP-39264 / Madison 617)</name>
    <name type="common">Brown rot fungus</name>
    <dbReference type="NCBI Taxonomy" id="670483"/>
    <lineage>
        <taxon>Eukaryota</taxon>
        <taxon>Fungi</taxon>
        <taxon>Dikarya</taxon>
        <taxon>Basidiomycota</taxon>
        <taxon>Agaricomycotina</taxon>
        <taxon>Agaricomycetes</taxon>
        <taxon>Gloeophyllales</taxon>
        <taxon>Gloeophyllaceae</taxon>
        <taxon>Gloeophyllum</taxon>
    </lineage>
</organism>
<reference evidence="1 2" key="1">
    <citation type="journal article" date="2012" name="Science">
        <title>The Paleozoic origin of enzymatic lignin decomposition reconstructed from 31 fungal genomes.</title>
        <authorList>
            <person name="Floudas D."/>
            <person name="Binder M."/>
            <person name="Riley R."/>
            <person name="Barry K."/>
            <person name="Blanchette R.A."/>
            <person name="Henrissat B."/>
            <person name="Martinez A.T."/>
            <person name="Otillar R."/>
            <person name="Spatafora J.W."/>
            <person name="Yadav J.S."/>
            <person name="Aerts A."/>
            <person name="Benoit I."/>
            <person name="Boyd A."/>
            <person name="Carlson A."/>
            <person name="Copeland A."/>
            <person name="Coutinho P.M."/>
            <person name="de Vries R.P."/>
            <person name="Ferreira P."/>
            <person name="Findley K."/>
            <person name="Foster B."/>
            <person name="Gaskell J."/>
            <person name="Glotzer D."/>
            <person name="Gorecki P."/>
            <person name="Heitman J."/>
            <person name="Hesse C."/>
            <person name="Hori C."/>
            <person name="Igarashi K."/>
            <person name="Jurgens J.A."/>
            <person name="Kallen N."/>
            <person name="Kersten P."/>
            <person name="Kohler A."/>
            <person name="Kuees U."/>
            <person name="Kumar T.K.A."/>
            <person name="Kuo A."/>
            <person name="LaButti K."/>
            <person name="Larrondo L.F."/>
            <person name="Lindquist E."/>
            <person name="Ling A."/>
            <person name="Lombard V."/>
            <person name="Lucas S."/>
            <person name="Lundell T."/>
            <person name="Martin R."/>
            <person name="McLaughlin D.J."/>
            <person name="Morgenstern I."/>
            <person name="Morin E."/>
            <person name="Murat C."/>
            <person name="Nagy L.G."/>
            <person name="Nolan M."/>
            <person name="Ohm R.A."/>
            <person name="Patyshakuliyeva A."/>
            <person name="Rokas A."/>
            <person name="Ruiz-Duenas F.J."/>
            <person name="Sabat G."/>
            <person name="Salamov A."/>
            <person name="Samejima M."/>
            <person name="Schmutz J."/>
            <person name="Slot J.C."/>
            <person name="St John F."/>
            <person name="Stenlid J."/>
            <person name="Sun H."/>
            <person name="Sun S."/>
            <person name="Syed K."/>
            <person name="Tsang A."/>
            <person name="Wiebenga A."/>
            <person name="Young D."/>
            <person name="Pisabarro A."/>
            <person name="Eastwood D.C."/>
            <person name="Martin F."/>
            <person name="Cullen D."/>
            <person name="Grigoriev I.V."/>
            <person name="Hibbett D.S."/>
        </authorList>
    </citation>
    <scope>NUCLEOTIDE SEQUENCE [LARGE SCALE GENOMIC DNA]</scope>
    <source>
        <strain evidence="1 2">ATCC 11539</strain>
    </source>
</reference>
<protein>
    <submittedName>
        <fullName evidence="1">Uncharacterized protein</fullName>
    </submittedName>
</protein>
<keyword evidence="2" id="KW-1185">Reference proteome</keyword>
<gene>
    <name evidence="1" type="ORF">GLOTRDRAFT_117639</name>
</gene>
<dbReference type="AlphaFoldDB" id="S7RHV9"/>